<accession>K1PA78</accession>
<reference evidence="1" key="1">
    <citation type="journal article" date="2012" name="Nature">
        <title>The oyster genome reveals stress adaptation and complexity of shell formation.</title>
        <authorList>
            <person name="Zhang G."/>
            <person name="Fang X."/>
            <person name="Guo X."/>
            <person name="Li L."/>
            <person name="Luo R."/>
            <person name="Xu F."/>
            <person name="Yang P."/>
            <person name="Zhang L."/>
            <person name="Wang X."/>
            <person name="Qi H."/>
            <person name="Xiong Z."/>
            <person name="Que H."/>
            <person name="Xie Y."/>
            <person name="Holland P.W."/>
            <person name="Paps J."/>
            <person name="Zhu Y."/>
            <person name="Wu F."/>
            <person name="Chen Y."/>
            <person name="Wang J."/>
            <person name="Peng C."/>
            <person name="Meng J."/>
            <person name="Yang L."/>
            <person name="Liu J."/>
            <person name="Wen B."/>
            <person name="Zhang N."/>
            <person name="Huang Z."/>
            <person name="Zhu Q."/>
            <person name="Feng Y."/>
            <person name="Mount A."/>
            <person name="Hedgecock D."/>
            <person name="Xu Z."/>
            <person name="Liu Y."/>
            <person name="Domazet-Loso T."/>
            <person name="Du Y."/>
            <person name="Sun X."/>
            <person name="Zhang S."/>
            <person name="Liu B."/>
            <person name="Cheng P."/>
            <person name="Jiang X."/>
            <person name="Li J."/>
            <person name="Fan D."/>
            <person name="Wang W."/>
            <person name="Fu W."/>
            <person name="Wang T."/>
            <person name="Wang B."/>
            <person name="Zhang J."/>
            <person name="Peng Z."/>
            <person name="Li Y."/>
            <person name="Li N."/>
            <person name="Wang J."/>
            <person name="Chen M."/>
            <person name="He Y."/>
            <person name="Tan F."/>
            <person name="Song X."/>
            <person name="Zheng Q."/>
            <person name="Huang R."/>
            <person name="Yang H."/>
            <person name="Du X."/>
            <person name="Chen L."/>
            <person name="Yang M."/>
            <person name="Gaffney P.M."/>
            <person name="Wang S."/>
            <person name="Luo L."/>
            <person name="She Z."/>
            <person name="Ming Y."/>
            <person name="Huang W."/>
            <person name="Zhang S."/>
            <person name="Huang B."/>
            <person name="Zhang Y."/>
            <person name="Qu T."/>
            <person name="Ni P."/>
            <person name="Miao G."/>
            <person name="Wang J."/>
            <person name="Wang Q."/>
            <person name="Steinberg C.E."/>
            <person name="Wang H."/>
            <person name="Li N."/>
            <person name="Qian L."/>
            <person name="Zhang G."/>
            <person name="Li Y."/>
            <person name="Yang H."/>
            <person name="Liu X."/>
            <person name="Wang J."/>
            <person name="Yin Y."/>
            <person name="Wang J."/>
        </authorList>
    </citation>
    <scope>NUCLEOTIDE SEQUENCE [LARGE SCALE GENOMIC DNA]</scope>
    <source>
        <strain evidence="1">05x7-T-G4-1.051#20</strain>
    </source>
</reference>
<dbReference type="HOGENOM" id="CLU_2963032_0_0_1"/>
<organism evidence="1">
    <name type="scientific">Magallana gigas</name>
    <name type="common">Pacific oyster</name>
    <name type="synonym">Crassostrea gigas</name>
    <dbReference type="NCBI Taxonomy" id="29159"/>
    <lineage>
        <taxon>Eukaryota</taxon>
        <taxon>Metazoa</taxon>
        <taxon>Spiralia</taxon>
        <taxon>Lophotrochozoa</taxon>
        <taxon>Mollusca</taxon>
        <taxon>Bivalvia</taxon>
        <taxon>Autobranchia</taxon>
        <taxon>Pteriomorphia</taxon>
        <taxon>Ostreida</taxon>
        <taxon>Ostreoidea</taxon>
        <taxon>Ostreidae</taxon>
        <taxon>Magallana</taxon>
    </lineage>
</organism>
<evidence type="ECO:0000313" key="1">
    <source>
        <dbReference type="EMBL" id="EKC18348.1"/>
    </source>
</evidence>
<proteinExistence type="predicted"/>
<name>K1PA78_MAGGI</name>
<sequence length="59" mass="6454">MYLGHTVPDDGDIRKQVARKDGDIIRGLQECVPSDYKEENYENSSFGSGVFNISGSGNS</sequence>
<protein>
    <submittedName>
        <fullName evidence="1">Uncharacterized protein</fullName>
    </submittedName>
</protein>
<dbReference type="EMBL" id="JH816787">
    <property type="protein sequence ID" value="EKC18348.1"/>
    <property type="molecule type" value="Genomic_DNA"/>
</dbReference>
<dbReference type="InParanoid" id="K1PA78"/>
<gene>
    <name evidence="1" type="ORF">CGI_10013152</name>
</gene>
<dbReference type="AlphaFoldDB" id="K1PA78"/>